<name>A0A918HX82_9ACTN</name>
<dbReference type="GO" id="GO:0006355">
    <property type="term" value="P:regulation of DNA-templated transcription"/>
    <property type="evidence" value="ECO:0007669"/>
    <property type="project" value="InterPro"/>
</dbReference>
<dbReference type="EMBL" id="BMTP01000007">
    <property type="protein sequence ID" value="GGU40645.1"/>
    <property type="molecule type" value="Genomic_DNA"/>
</dbReference>
<dbReference type="AlphaFoldDB" id="A0A918HX82"/>
<dbReference type="CDD" id="cd06170">
    <property type="entry name" value="LuxR_C_like"/>
    <property type="match status" value="1"/>
</dbReference>
<dbReference type="PANTHER" id="PTHR44688:SF16">
    <property type="entry name" value="DNA-BINDING TRANSCRIPTIONAL ACTIVATOR DEVR_DOSR"/>
    <property type="match status" value="1"/>
</dbReference>
<dbReference type="Gene3D" id="1.10.10.10">
    <property type="entry name" value="Winged helix-like DNA-binding domain superfamily/Winged helix DNA-binding domain"/>
    <property type="match status" value="1"/>
</dbReference>
<keyword evidence="2" id="KW-0238">DNA-binding</keyword>
<organism evidence="5 6">
    <name type="scientific">Streptomyces lavendofoliae</name>
    <dbReference type="NCBI Taxonomy" id="67314"/>
    <lineage>
        <taxon>Bacteria</taxon>
        <taxon>Bacillati</taxon>
        <taxon>Actinomycetota</taxon>
        <taxon>Actinomycetes</taxon>
        <taxon>Kitasatosporales</taxon>
        <taxon>Streptomycetaceae</taxon>
        <taxon>Streptomyces</taxon>
    </lineage>
</organism>
<dbReference type="Proteomes" id="UP000636661">
    <property type="component" value="Unassembled WGS sequence"/>
</dbReference>
<keyword evidence="6" id="KW-1185">Reference proteome</keyword>
<protein>
    <recommendedName>
        <fullName evidence="4">HTH luxR-type domain-containing protein</fullName>
    </recommendedName>
</protein>
<keyword evidence="3" id="KW-0804">Transcription</keyword>
<dbReference type="InterPro" id="IPR016032">
    <property type="entry name" value="Sig_transdc_resp-reg_C-effctor"/>
</dbReference>
<dbReference type="PROSITE" id="PS50043">
    <property type="entry name" value="HTH_LUXR_2"/>
    <property type="match status" value="1"/>
</dbReference>
<dbReference type="Pfam" id="PF00196">
    <property type="entry name" value="GerE"/>
    <property type="match status" value="1"/>
</dbReference>
<proteinExistence type="predicted"/>
<dbReference type="PRINTS" id="PR00038">
    <property type="entry name" value="HTHLUXR"/>
</dbReference>
<reference evidence="5" key="2">
    <citation type="submission" date="2020-09" db="EMBL/GenBank/DDBJ databases">
        <authorList>
            <person name="Sun Q."/>
            <person name="Ohkuma M."/>
        </authorList>
    </citation>
    <scope>NUCLEOTIDE SEQUENCE</scope>
    <source>
        <strain evidence="5">JCM 4391</strain>
    </source>
</reference>
<keyword evidence="1" id="KW-0805">Transcription regulation</keyword>
<accession>A0A918HX82</accession>
<dbReference type="GO" id="GO:0003677">
    <property type="term" value="F:DNA binding"/>
    <property type="evidence" value="ECO:0007669"/>
    <property type="project" value="UniProtKB-KW"/>
</dbReference>
<comment type="caution">
    <text evidence="5">The sequence shown here is derived from an EMBL/GenBank/DDBJ whole genome shotgun (WGS) entry which is preliminary data.</text>
</comment>
<dbReference type="PANTHER" id="PTHR44688">
    <property type="entry name" value="DNA-BINDING TRANSCRIPTIONAL ACTIVATOR DEVR_DOSR"/>
    <property type="match status" value="1"/>
</dbReference>
<evidence type="ECO:0000256" key="3">
    <source>
        <dbReference type="ARBA" id="ARBA00023163"/>
    </source>
</evidence>
<gene>
    <name evidence="5" type="ORF">GCM10010274_30310</name>
</gene>
<sequence>MVQARTNRQIAADLFISERTVETHVRKILGKLGCANRTELVARWAAGEERR</sequence>
<dbReference type="SUPFAM" id="SSF46894">
    <property type="entry name" value="C-terminal effector domain of the bipartite response regulators"/>
    <property type="match status" value="1"/>
</dbReference>
<evidence type="ECO:0000313" key="5">
    <source>
        <dbReference type="EMBL" id="GGU40645.1"/>
    </source>
</evidence>
<feature type="domain" description="HTH luxR-type" evidence="4">
    <location>
        <begin position="1"/>
        <end position="48"/>
    </location>
</feature>
<evidence type="ECO:0000256" key="1">
    <source>
        <dbReference type="ARBA" id="ARBA00023015"/>
    </source>
</evidence>
<dbReference type="InterPro" id="IPR036388">
    <property type="entry name" value="WH-like_DNA-bd_sf"/>
</dbReference>
<reference evidence="5" key="1">
    <citation type="journal article" date="2014" name="Int. J. Syst. Evol. Microbiol.">
        <title>Complete genome sequence of Corynebacterium casei LMG S-19264T (=DSM 44701T), isolated from a smear-ripened cheese.</title>
        <authorList>
            <consortium name="US DOE Joint Genome Institute (JGI-PGF)"/>
            <person name="Walter F."/>
            <person name="Albersmeier A."/>
            <person name="Kalinowski J."/>
            <person name="Ruckert C."/>
        </authorList>
    </citation>
    <scope>NUCLEOTIDE SEQUENCE</scope>
    <source>
        <strain evidence="5">JCM 4391</strain>
    </source>
</reference>
<dbReference type="SMART" id="SM00421">
    <property type="entry name" value="HTH_LUXR"/>
    <property type="match status" value="1"/>
</dbReference>
<evidence type="ECO:0000256" key="2">
    <source>
        <dbReference type="ARBA" id="ARBA00023125"/>
    </source>
</evidence>
<evidence type="ECO:0000313" key="6">
    <source>
        <dbReference type="Proteomes" id="UP000636661"/>
    </source>
</evidence>
<evidence type="ECO:0000259" key="4">
    <source>
        <dbReference type="PROSITE" id="PS50043"/>
    </source>
</evidence>
<dbReference type="InterPro" id="IPR000792">
    <property type="entry name" value="Tscrpt_reg_LuxR_C"/>
</dbReference>